<protein>
    <recommendedName>
        <fullName evidence="16">Cytochrome P450</fullName>
    </recommendedName>
</protein>
<comment type="subcellular location">
    <subcellularLocation>
        <location evidence="1">Membrane</location>
        <topology evidence="1">Single-pass membrane protein</topology>
    </subcellularLocation>
</comment>
<evidence type="ECO:0000256" key="1">
    <source>
        <dbReference type="ARBA" id="ARBA00004167"/>
    </source>
</evidence>
<dbReference type="InterPro" id="IPR050651">
    <property type="entry name" value="Plant_Cytochrome_P450_Monoox"/>
</dbReference>
<keyword evidence="8 11" id="KW-0408">Iron</keyword>
<dbReference type="Gene3D" id="1.10.630.10">
    <property type="entry name" value="Cytochrome P450"/>
    <property type="match status" value="1"/>
</dbReference>
<comment type="similarity">
    <text evidence="2 12">Belongs to the cytochrome P450 family.</text>
</comment>
<reference evidence="14 15" key="1">
    <citation type="submission" date="2021-09" db="EMBL/GenBank/DDBJ databases">
        <title>Genomic insights and catalytic innovation underlie evolution of tropane alkaloids biosynthesis.</title>
        <authorList>
            <person name="Wang Y.-J."/>
            <person name="Tian T."/>
            <person name="Huang J.-P."/>
            <person name="Huang S.-X."/>
        </authorList>
    </citation>
    <scope>NUCLEOTIDE SEQUENCE [LARGE SCALE GENOMIC DNA]</scope>
    <source>
        <strain evidence="14">KIB-2018</strain>
        <tissue evidence="14">Leaf</tissue>
    </source>
</reference>
<evidence type="ECO:0000256" key="8">
    <source>
        <dbReference type="ARBA" id="ARBA00023004"/>
    </source>
</evidence>
<keyword evidence="10" id="KW-0472">Membrane</keyword>
<dbReference type="Pfam" id="PF00067">
    <property type="entry name" value="p450"/>
    <property type="match status" value="1"/>
</dbReference>
<evidence type="ECO:0000256" key="7">
    <source>
        <dbReference type="ARBA" id="ARBA00023002"/>
    </source>
</evidence>
<keyword evidence="7 12" id="KW-0560">Oxidoreductase</keyword>
<dbReference type="InterPro" id="IPR002401">
    <property type="entry name" value="Cyt_P450_E_grp-I"/>
</dbReference>
<dbReference type="InterPro" id="IPR036396">
    <property type="entry name" value="Cyt_P450_sf"/>
</dbReference>
<dbReference type="PANTHER" id="PTHR47947">
    <property type="entry name" value="CYTOCHROME P450 82C3-RELATED"/>
    <property type="match status" value="1"/>
</dbReference>
<dbReference type="InterPro" id="IPR017972">
    <property type="entry name" value="Cyt_P450_CS"/>
</dbReference>
<dbReference type="Proteomes" id="UP001159364">
    <property type="component" value="Linkage Group LG03"/>
</dbReference>
<keyword evidence="9 12" id="KW-0503">Monooxygenase</keyword>
<keyword evidence="5 11" id="KW-0479">Metal-binding</keyword>
<dbReference type="PANTHER" id="PTHR47947:SF62">
    <property type="entry name" value="CYTOCHROME P450, FAMILY 81, SUBFAMILY D, POLYPEPTIDE 5"/>
    <property type="match status" value="1"/>
</dbReference>
<dbReference type="EMBL" id="JAIWQS010000003">
    <property type="protein sequence ID" value="KAJ8769295.1"/>
    <property type="molecule type" value="Genomic_DNA"/>
</dbReference>
<comment type="caution">
    <text evidence="14">The sequence shown here is derived from an EMBL/GenBank/DDBJ whole genome shotgun (WGS) entry which is preliminary data.</text>
</comment>
<dbReference type="GO" id="GO:0020037">
    <property type="term" value="F:heme binding"/>
    <property type="evidence" value="ECO:0007669"/>
    <property type="project" value="InterPro"/>
</dbReference>
<dbReference type="AlphaFoldDB" id="A0AAV8TSR6"/>
<evidence type="ECO:0000256" key="3">
    <source>
        <dbReference type="ARBA" id="ARBA00022617"/>
    </source>
</evidence>
<evidence type="ECO:0000256" key="11">
    <source>
        <dbReference type="PIRSR" id="PIRSR602401-1"/>
    </source>
</evidence>
<dbReference type="PRINTS" id="PR00385">
    <property type="entry name" value="P450"/>
</dbReference>
<dbReference type="CDD" id="cd20653">
    <property type="entry name" value="CYP81"/>
    <property type="match status" value="1"/>
</dbReference>
<dbReference type="GO" id="GO:0004497">
    <property type="term" value="F:monooxygenase activity"/>
    <property type="evidence" value="ECO:0007669"/>
    <property type="project" value="UniProtKB-KW"/>
</dbReference>
<dbReference type="GO" id="GO:0016020">
    <property type="term" value="C:membrane"/>
    <property type="evidence" value="ECO:0007669"/>
    <property type="project" value="UniProtKB-SubCell"/>
</dbReference>
<evidence type="ECO:0000256" key="6">
    <source>
        <dbReference type="ARBA" id="ARBA00022989"/>
    </source>
</evidence>
<evidence type="ECO:0000256" key="9">
    <source>
        <dbReference type="ARBA" id="ARBA00023033"/>
    </source>
</evidence>
<keyword evidence="13" id="KW-0732">Signal</keyword>
<dbReference type="GO" id="GO:0005506">
    <property type="term" value="F:iron ion binding"/>
    <property type="evidence" value="ECO:0007669"/>
    <property type="project" value="InterPro"/>
</dbReference>
<evidence type="ECO:0000256" key="10">
    <source>
        <dbReference type="ARBA" id="ARBA00023136"/>
    </source>
</evidence>
<evidence type="ECO:0000313" key="15">
    <source>
        <dbReference type="Proteomes" id="UP001159364"/>
    </source>
</evidence>
<evidence type="ECO:0000313" key="14">
    <source>
        <dbReference type="EMBL" id="KAJ8769295.1"/>
    </source>
</evidence>
<feature type="chain" id="PRO_5043742812" description="Cytochrome P450" evidence="13">
    <location>
        <begin position="19"/>
        <end position="502"/>
    </location>
</feature>
<evidence type="ECO:0000256" key="5">
    <source>
        <dbReference type="ARBA" id="ARBA00022723"/>
    </source>
</evidence>
<keyword evidence="6" id="KW-1133">Transmembrane helix</keyword>
<evidence type="ECO:0008006" key="16">
    <source>
        <dbReference type="Google" id="ProtNLM"/>
    </source>
</evidence>
<evidence type="ECO:0000256" key="13">
    <source>
        <dbReference type="SAM" id="SignalP"/>
    </source>
</evidence>
<name>A0AAV8TSR6_9ROSI</name>
<proteinExistence type="inferred from homology"/>
<sequence length="502" mass="57709">MVDTILCLAISLLFMFLAQRFHRTRTMRKNLPPSPPGLPVIGHLHLQKPPMYRTYYNLAKKYGPIFSLRFGSRKVVVVSSVSAIEECFTKNDIVLANRPRLFSGKYLGYNYSSMDQSPFGEHWRNMRRISKSEFLSTPRLNTLVSVRKEEVKQIITKLSRDSFQDFVKVELRTIFQDLSFNIMTRMITGKRYSEDDDADEAIIEEGKQFKSLMVELGAAYDPSNPGDFFPIWNWIDCGRFERKVKDLAIRMDKFTQDLVDERRRNLNDESMDTLVNNLLRLQSSKSEYFTDEIIKGFIFNMMFAGTEVSAVAIEWTMACLLKHPEVLNKVKDEIDTQIGKETLVDELDVSKLPYLHNVIEETLRLRPPTPIVDPHMASEDCTVGGYTVPRGTVLLASVWALHRDPTLWDDPETFKPERFDSIGEEINRIFIPFGIGRRSCPAINLSYRILGLSVAALVQCFDWKKVPGDEIDMTPGGRITMRKHIPLEAMCKARPIVKKIIS</sequence>
<feature type="signal peptide" evidence="13">
    <location>
        <begin position="1"/>
        <end position="18"/>
    </location>
</feature>
<feature type="binding site" description="axial binding residue" evidence="11">
    <location>
        <position position="440"/>
    </location>
    <ligand>
        <name>heme</name>
        <dbReference type="ChEBI" id="CHEBI:30413"/>
    </ligand>
    <ligandPart>
        <name>Fe</name>
        <dbReference type="ChEBI" id="CHEBI:18248"/>
    </ligandPart>
</feature>
<dbReference type="InterPro" id="IPR001128">
    <property type="entry name" value="Cyt_P450"/>
</dbReference>
<organism evidence="14 15">
    <name type="scientific">Erythroxylum novogranatense</name>
    <dbReference type="NCBI Taxonomy" id="1862640"/>
    <lineage>
        <taxon>Eukaryota</taxon>
        <taxon>Viridiplantae</taxon>
        <taxon>Streptophyta</taxon>
        <taxon>Embryophyta</taxon>
        <taxon>Tracheophyta</taxon>
        <taxon>Spermatophyta</taxon>
        <taxon>Magnoliopsida</taxon>
        <taxon>eudicotyledons</taxon>
        <taxon>Gunneridae</taxon>
        <taxon>Pentapetalae</taxon>
        <taxon>rosids</taxon>
        <taxon>fabids</taxon>
        <taxon>Malpighiales</taxon>
        <taxon>Erythroxylaceae</taxon>
        <taxon>Erythroxylum</taxon>
    </lineage>
</organism>
<accession>A0AAV8TSR6</accession>
<comment type="cofactor">
    <cofactor evidence="11">
        <name>heme</name>
        <dbReference type="ChEBI" id="CHEBI:30413"/>
    </cofactor>
</comment>
<keyword evidence="15" id="KW-1185">Reference proteome</keyword>
<dbReference type="SUPFAM" id="SSF48264">
    <property type="entry name" value="Cytochrome P450"/>
    <property type="match status" value="1"/>
</dbReference>
<dbReference type="PRINTS" id="PR00463">
    <property type="entry name" value="EP450I"/>
</dbReference>
<keyword evidence="4" id="KW-0812">Transmembrane</keyword>
<evidence type="ECO:0000256" key="2">
    <source>
        <dbReference type="ARBA" id="ARBA00010617"/>
    </source>
</evidence>
<gene>
    <name evidence="14" type="ORF">K2173_002499</name>
</gene>
<dbReference type="PROSITE" id="PS00086">
    <property type="entry name" value="CYTOCHROME_P450"/>
    <property type="match status" value="1"/>
</dbReference>
<dbReference type="FunFam" id="1.10.630.10:FF:000081">
    <property type="entry name" value="Cytochrome P450 CYP81N5"/>
    <property type="match status" value="1"/>
</dbReference>
<dbReference type="GO" id="GO:0016705">
    <property type="term" value="F:oxidoreductase activity, acting on paired donors, with incorporation or reduction of molecular oxygen"/>
    <property type="evidence" value="ECO:0007669"/>
    <property type="project" value="InterPro"/>
</dbReference>
<keyword evidence="3 11" id="KW-0349">Heme</keyword>
<evidence type="ECO:0000256" key="12">
    <source>
        <dbReference type="RuleBase" id="RU000461"/>
    </source>
</evidence>
<evidence type="ECO:0000256" key="4">
    <source>
        <dbReference type="ARBA" id="ARBA00022692"/>
    </source>
</evidence>